<dbReference type="HAMAP" id="MF_00059">
    <property type="entry name" value="RNApol_bact_RpoA"/>
    <property type="match status" value="1"/>
</dbReference>
<name>A0A1F5Y1B9_9BACT</name>
<gene>
    <name evidence="11" type="primary">rpoA</name>
    <name evidence="13" type="ORF">A3G54_03750</name>
</gene>
<evidence type="ECO:0000256" key="1">
    <source>
        <dbReference type="ARBA" id="ARBA00007123"/>
    </source>
</evidence>
<dbReference type="Gene3D" id="2.170.120.12">
    <property type="entry name" value="DNA-directed RNA polymerase, insert domain"/>
    <property type="match status" value="1"/>
</dbReference>
<dbReference type="Gene3D" id="1.10.150.20">
    <property type="entry name" value="5' to 3' exonuclease, C-terminal subdomain"/>
    <property type="match status" value="1"/>
</dbReference>
<dbReference type="NCBIfam" id="NF003519">
    <property type="entry name" value="PRK05182.2-5"/>
    <property type="match status" value="1"/>
</dbReference>
<sequence>MSYTISIPSRIRTVSEEENKGVYEIDSLHPGYGHTIGNSLRRVLLSSLPGAAITRVKIHGVSHEFSTIPDVKEDIISLILNLKQVRLLMHVDEPQVIKISAKGVKKVTAGDFETPTQVEVMNKDLTIATLTSKEAKFEIEATVERGLGYIPREVLEKEKAEVGMLTLDAIFTPIKKVNYEVENMRVGDRTDYNRLRILIETDGTINPKHAIEEAVRILVKQLEALVFDEEKVKSEVPEVAELSQEEIASAEAGKALDDEDPLKVRIEDLEFSSRTQNALSGAGIRTVGGLVKKSKEDLLSLQGIGSKAVEEIEEALSKIGQSLKE</sequence>
<dbReference type="InterPro" id="IPR011262">
    <property type="entry name" value="DNA-dir_RNA_pol_insert"/>
</dbReference>
<evidence type="ECO:0000256" key="4">
    <source>
        <dbReference type="ARBA" id="ARBA00022478"/>
    </source>
</evidence>
<dbReference type="NCBIfam" id="NF003513">
    <property type="entry name" value="PRK05182.1-2"/>
    <property type="match status" value="1"/>
</dbReference>
<dbReference type="NCBIfam" id="TIGR02027">
    <property type="entry name" value="rpoA"/>
    <property type="match status" value="1"/>
</dbReference>
<dbReference type="SUPFAM" id="SSF47789">
    <property type="entry name" value="C-terminal domain of RNA polymerase alpha subunit"/>
    <property type="match status" value="1"/>
</dbReference>
<feature type="region of interest" description="Alpha N-terminal domain (alpha-NTD)" evidence="11">
    <location>
        <begin position="1"/>
        <end position="229"/>
    </location>
</feature>
<dbReference type="Pfam" id="PF01193">
    <property type="entry name" value="RNA_pol_L"/>
    <property type="match status" value="1"/>
</dbReference>
<dbReference type="STRING" id="1798364.A3G54_03750"/>
<feature type="domain" description="DNA-directed RNA polymerase RpoA/D/Rpb3-type" evidence="12">
    <location>
        <begin position="20"/>
        <end position="228"/>
    </location>
</feature>
<evidence type="ECO:0000313" key="14">
    <source>
        <dbReference type="Proteomes" id="UP000178894"/>
    </source>
</evidence>
<comment type="function">
    <text evidence="11">DNA-dependent RNA polymerase catalyzes the transcription of DNA into RNA using the four ribonucleoside triphosphates as substrates.</text>
</comment>
<evidence type="ECO:0000313" key="13">
    <source>
        <dbReference type="EMBL" id="OGF93846.1"/>
    </source>
</evidence>
<organism evidence="13 14">
    <name type="scientific">Candidatus Giovannonibacteria bacterium RIFCSPLOWO2_12_FULL_44_15</name>
    <dbReference type="NCBI Taxonomy" id="1798364"/>
    <lineage>
        <taxon>Bacteria</taxon>
        <taxon>Candidatus Giovannoniibacteriota</taxon>
    </lineage>
</organism>
<proteinExistence type="inferred from homology"/>
<keyword evidence="4 11" id="KW-0240">DNA-directed RNA polymerase</keyword>
<keyword evidence="5 11" id="KW-0808">Transferase</keyword>
<dbReference type="GO" id="GO:0003677">
    <property type="term" value="F:DNA binding"/>
    <property type="evidence" value="ECO:0007669"/>
    <property type="project" value="UniProtKB-UniRule"/>
</dbReference>
<dbReference type="GO" id="GO:0046983">
    <property type="term" value="F:protein dimerization activity"/>
    <property type="evidence" value="ECO:0007669"/>
    <property type="project" value="InterPro"/>
</dbReference>
<comment type="domain">
    <text evidence="11">The N-terminal domain is essential for RNAP assembly and basal transcription, whereas the C-terminal domain is involved in interaction with transcriptional regulators and with upstream promoter elements.</text>
</comment>
<evidence type="ECO:0000256" key="6">
    <source>
        <dbReference type="ARBA" id="ARBA00022695"/>
    </source>
</evidence>
<dbReference type="InterPro" id="IPR011260">
    <property type="entry name" value="RNAP_asu_C"/>
</dbReference>
<keyword evidence="6 11" id="KW-0548">Nucleotidyltransferase</keyword>
<comment type="subunit">
    <text evidence="11">Homodimer. The RNAP catalytic core consists of 2 alpha, 1 beta, 1 beta' and 1 omega subunit. When a sigma factor is associated with the core the holoenzyme is formed, which can initiate transcription.</text>
</comment>
<accession>A0A1F5Y1B9</accession>
<evidence type="ECO:0000256" key="7">
    <source>
        <dbReference type="ARBA" id="ARBA00023163"/>
    </source>
</evidence>
<protein>
    <recommendedName>
        <fullName evidence="3 11">DNA-directed RNA polymerase subunit alpha</fullName>
        <shortName evidence="11">RNAP subunit alpha</shortName>
        <ecNumber evidence="2 11">2.7.7.6</ecNumber>
    </recommendedName>
    <alternativeName>
        <fullName evidence="9 11">RNA polymerase subunit alpha</fullName>
    </alternativeName>
    <alternativeName>
        <fullName evidence="8 11">Transcriptase subunit alpha</fullName>
    </alternativeName>
</protein>
<dbReference type="FunFam" id="2.170.120.12:FF:000001">
    <property type="entry name" value="DNA-directed RNA polymerase subunit alpha"/>
    <property type="match status" value="1"/>
</dbReference>
<dbReference type="CDD" id="cd06928">
    <property type="entry name" value="RNAP_alpha_NTD"/>
    <property type="match status" value="1"/>
</dbReference>
<dbReference type="SUPFAM" id="SSF56553">
    <property type="entry name" value="Insert subdomain of RNA polymerase alpha subunit"/>
    <property type="match status" value="1"/>
</dbReference>
<dbReference type="Proteomes" id="UP000178894">
    <property type="component" value="Unassembled WGS sequence"/>
</dbReference>
<comment type="similarity">
    <text evidence="1 11">Belongs to the RNA polymerase alpha chain family.</text>
</comment>
<dbReference type="GO" id="GO:0000428">
    <property type="term" value="C:DNA-directed RNA polymerase complex"/>
    <property type="evidence" value="ECO:0007669"/>
    <property type="project" value="UniProtKB-KW"/>
</dbReference>
<comment type="caution">
    <text evidence="13">The sequence shown here is derived from an EMBL/GenBank/DDBJ whole genome shotgun (WGS) entry which is preliminary data.</text>
</comment>
<evidence type="ECO:0000256" key="11">
    <source>
        <dbReference type="HAMAP-Rule" id="MF_00059"/>
    </source>
</evidence>
<dbReference type="GO" id="GO:0005737">
    <property type="term" value="C:cytoplasm"/>
    <property type="evidence" value="ECO:0007669"/>
    <property type="project" value="UniProtKB-ARBA"/>
</dbReference>
<dbReference type="Gene3D" id="3.30.1360.10">
    <property type="entry name" value="RNA polymerase, RBP11-like subunit"/>
    <property type="match status" value="1"/>
</dbReference>
<evidence type="ECO:0000256" key="9">
    <source>
        <dbReference type="ARBA" id="ARBA00033070"/>
    </source>
</evidence>
<dbReference type="EMBL" id="MFIQ01000002">
    <property type="protein sequence ID" value="OGF93846.1"/>
    <property type="molecule type" value="Genomic_DNA"/>
</dbReference>
<comment type="catalytic activity">
    <reaction evidence="10 11">
        <text>RNA(n) + a ribonucleoside 5'-triphosphate = RNA(n+1) + diphosphate</text>
        <dbReference type="Rhea" id="RHEA:21248"/>
        <dbReference type="Rhea" id="RHEA-COMP:14527"/>
        <dbReference type="Rhea" id="RHEA-COMP:17342"/>
        <dbReference type="ChEBI" id="CHEBI:33019"/>
        <dbReference type="ChEBI" id="CHEBI:61557"/>
        <dbReference type="ChEBI" id="CHEBI:140395"/>
        <dbReference type="EC" id="2.7.7.6"/>
    </reaction>
</comment>
<dbReference type="InterPro" id="IPR036643">
    <property type="entry name" value="RNApol_insert_sf"/>
</dbReference>
<keyword evidence="7 11" id="KW-0804">Transcription</keyword>
<dbReference type="SUPFAM" id="SSF55257">
    <property type="entry name" value="RBP11-like subunits of RNA polymerase"/>
    <property type="match status" value="1"/>
</dbReference>
<evidence type="ECO:0000259" key="12">
    <source>
        <dbReference type="SMART" id="SM00662"/>
    </source>
</evidence>
<dbReference type="Pfam" id="PF03118">
    <property type="entry name" value="RNA_pol_A_CTD"/>
    <property type="match status" value="1"/>
</dbReference>
<evidence type="ECO:0000256" key="8">
    <source>
        <dbReference type="ARBA" id="ARBA00032524"/>
    </source>
</evidence>
<dbReference type="SMART" id="SM00662">
    <property type="entry name" value="RPOLD"/>
    <property type="match status" value="1"/>
</dbReference>
<evidence type="ECO:0000256" key="3">
    <source>
        <dbReference type="ARBA" id="ARBA00015972"/>
    </source>
</evidence>
<reference evidence="13 14" key="1">
    <citation type="journal article" date="2016" name="Nat. Commun.">
        <title>Thousands of microbial genomes shed light on interconnected biogeochemical processes in an aquifer system.</title>
        <authorList>
            <person name="Anantharaman K."/>
            <person name="Brown C.T."/>
            <person name="Hug L.A."/>
            <person name="Sharon I."/>
            <person name="Castelle C.J."/>
            <person name="Probst A.J."/>
            <person name="Thomas B.C."/>
            <person name="Singh A."/>
            <person name="Wilkins M.J."/>
            <person name="Karaoz U."/>
            <person name="Brodie E.L."/>
            <person name="Williams K.H."/>
            <person name="Hubbard S.S."/>
            <person name="Banfield J.F."/>
        </authorList>
    </citation>
    <scope>NUCLEOTIDE SEQUENCE [LARGE SCALE GENOMIC DNA]</scope>
</reference>
<evidence type="ECO:0000256" key="5">
    <source>
        <dbReference type="ARBA" id="ARBA00022679"/>
    </source>
</evidence>
<dbReference type="EC" id="2.7.7.6" evidence="2 11"/>
<evidence type="ECO:0000256" key="2">
    <source>
        <dbReference type="ARBA" id="ARBA00012418"/>
    </source>
</evidence>
<dbReference type="AlphaFoldDB" id="A0A1F5Y1B9"/>
<dbReference type="GO" id="GO:0006351">
    <property type="term" value="P:DNA-templated transcription"/>
    <property type="evidence" value="ECO:0007669"/>
    <property type="project" value="UniProtKB-UniRule"/>
</dbReference>
<dbReference type="Pfam" id="PF01000">
    <property type="entry name" value="RNA_pol_A_bac"/>
    <property type="match status" value="1"/>
</dbReference>
<dbReference type="InterPro" id="IPR011773">
    <property type="entry name" value="DNA-dir_RpoA"/>
</dbReference>
<dbReference type="InterPro" id="IPR011263">
    <property type="entry name" value="DNA-dir_RNA_pol_RpoA/D/Rpb3"/>
</dbReference>
<feature type="region of interest" description="Alpha C-terminal domain (alpha-CTD)" evidence="11">
    <location>
        <begin position="260"/>
        <end position="325"/>
    </location>
</feature>
<evidence type="ECO:0000256" key="10">
    <source>
        <dbReference type="ARBA" id="ARBA00048552"/>
    </source>
</evidence>
<dbReference type="GO" id="GO:0003899">
    <property type="term" value="F:DNA-directed RNA polymerase activity"/>
    <property type="evidence" value="ECO:0007669"/>
    <property type="project" value="UniProtKB-UniRule"/>
</dbReference>
<dbReference type="InterPro" id="IPR036603">
    <property type="entry name" value="RBP11-like"/>
</dbReference>